<feature type="transmembrane region" description="Helical" evidence="2">
    <location>
        <begin position="319"/>
        <end position="341"/>
    </location>
</feature>
<feature type="transmembrane region" description="Helical" evidence="2">
    <location>
        <begin position="479"/>
        <end position="495"/>
    </location>
</feature>
<feature type="transmembrane region" description="Helical" evidence="2">
    <location>
        <begin position="43"/>
        <end position="62"/>
    </location>
</feature>
<feature type="transmembrane region" description="Helical" evidence="2">
    <location>
        <begin position="449"/>
        <end position="467"/>
    </location>
</feature>
<name>A0A6F8YGC4_9ACTN</name>
<evidence type="ECO:0000256" key="2">
    <source>
        <dbReference type="SAM" id="Phobius"/>
    </source>
</evidence>
<dbReference type="PANTHER" id="PTHR31610">
    <property type="entry name" value="SLR0360 PROTEIN"/>
    <property type="match status" value="1"/>
</dbReference>
<feature type="transmembrane region" description="Helical" evidence="2">
    <location>
        <begin position="143"/>
        <end position="162"/>
    </location>
</feature>
<evidence type="ECO:0000313" key="4">
    <source>
        <dbReference type="Proteomes" id="UP000503011"/>
    </source>
</evidence>
<dbReference type="PANTHER" id="PTHR31610:SF0">
    <property type="entry name" value="SLC26A_SULP TRANSPORTER DOMAIN-CONTAINING PROTEIN"/>
    <property type="match status" value="1"/>
</dbReference>
<feature type="transmembrane region" description="Helical" evidence="2">
    <location>
        <begin position="235"/>
        <end position="257"/>
    </location>
</feature>
<dbReference type="RefSeq" id="WP_173156718.1">
    <property type="nucleotide sequence ID" value="NZ_AP022871.1"/>
</dbReference>
<feature type="transmembrane region" description="Helical" evidence="2">
    <location>
        <begin position="12"/>
        <end position="37"/>
    </location>
</feature>
<feature type="transmembrane region" description="Helical" evidence="2">
    <location>
        <begin position="347"/>
        <end position="364"/>
    </location>
</feature>
<dbReference type="Proteomes" id="UP000503011">
    <property type="component" value="Chromosome"/>
</dbReference>
<reference evidence="3 4" key="1">
    <citation type="submission" date="2020-03" db="EMBL/GenBank/DDBJ databases">
        <title>Whole genome shotgun sequence of Phytohabitans suffuscus NBRC 105367.</title>
        <authorList>
            <person name="Komaki H."/>
            <person name="Tamura T."/>
        </authorList>
    </citation>
    <scope>NUCLEOTIDE SEQUENCE [LARGE SCALE GENOMIC DNA]</scope>
    <source>
        <strain evidence="3 4">NBRC 105367</strain>
    </source>
</reference>
<feature type="region of interest" description="Disordered" evidence="1">
    <location>
        <begin position="499"/>
        <end position="528"/>
    </location>
</feature>
<dbReference type="KEGG" id="psuu:Psuf_025070"/>
<keyword evidence="2" id="KW-0812">Transmembrane</keyword>
<feature type="transmembrane region" description="Helical" evidence="2">
    <location>
        <begin position="194"/>
        <end position="215"/>
    </location>
</feature>
<feature type="transmembrane region" description="Helical" evidence="2">
    <location>
        <begin position="115"/>
        <end position="136"/>
    </location>
</feature>
<organism evidence="3 4">
    <name type="scientific">Phytohabitans suffuscus</name>
    <dbReference type="NCBI Taxonomy" id="624315"/>
    <lineage>
        <taxon>Bacteria</taxon>
        <taxon>Bacillati</taxon>
        <taxon>Actinomycetota</taxon>
        <taxon>Actinomycetes</taxon>
        <taxon>Micromonosporales</taxon>
        <taxon>Micromonosporaceae</taxon>
    </lineage>
</organism>
<feature type="transmembrane region" description="Helical" evidence="2">
    <location>
        <begin position="415"/>
        <end position="442"/>
    </location>
</feature>
<reference evidence="3 4" key="2">
    <citation type="submission" date="2020-03" db="EMBL/GenBank/DDBJ databases">
        <authorList>
            <person name="Ichikawa N."/>
            <person name="Kimura A."/>
            <person name="Kitahashi Y."/>
            <person name="Uohara A."/>
        </authorList>
    </citation>
    <scope>NUCLEOTIDE SEQUENCE [LARGE SCALE GENOMIC DNA]</scope>
    <source>
        <strain evidence="3 4">NBRC 105367</strain>
    </source>
</reference>
<protein>
    <submittedName>
        <fullName evidence="3">Uncharacterized protein</fullName>
    </submittedName>
</protein>
<feature type="transmembrane region" description="Helical" evidence="2">
    <location>
        <begin position="168"/>
        <end position="187"/>
    </location>
</feature>
<feature type="transmembrane region" description="Helical" evidence="2">
    <location>
        <begin position="83"/>
        <end position="103"/>
    </location>
</feature>
<accession>A0A6F8YGC4</accession>
<evidence type="ECO:0000313" key="3">
    <source>
        <dbReference type="EMBL" id="BCB85194.1"/>
    </source>
</evidence>
<evidence type="ECO:0000256" key="1">
    <source>
        <dbReference type="SAM" id="MobiDB-lite"/>
    </source>
</evidence>
<dbReference type="AlphaFoldDB" id="A0A6F8YGC4"/>
<gene>
    <name evidence="3" type="ORF">Psuf_025070</name>
</gene>
<sequence>MKLPYWVRGDTNAFFGFGVNVLVNVLTLTGLCIGVVHMASGDVFGTVLPALGVALVFGNIYYTYLARRLARKENRTDVTAMPYGPSVPHMFIVIFVIMLPIYLRTDDPVRAWQAGLAWAFIIGVIVLIGAFVGPYIRRYAPRAALLGTLAGISITFISMNPAAQMWDMAWIALPVFALLLVGLLTNVKLPGNIPIGLAALLLGTAIGWIGGAMSVPDVEAAAGDIAVAVPDLKLGLLFDGLGDMAPLLATAIPLGVYNFTEAMTNVESAATAGDNYNLRSVLLADGAGAVIGSALGSPFPPAVYVGHPGWKAAGGRTGYSMATGVVIALLCFLGMFGLLGALLPTPAIVPILLYIGLLIGAQAFQATPKAHAAAVVAALIPNIASWASGQMDNALAAAGTSAAEVGDAALEGAGVFYHGLLVLGQGAILAGLVLGAMVAFIIDKRFWHAAIFAGSGAVLSFIGLIHGEKVEWNANGQVALGYVFVAVICVAFALAKVPPREPEPDEVTVEVPAPRPAPDIEKAPAPAA</sequence>
<keyword evidence="4" id="KW-1185">Reference proteome</keyword>
<keyword evidence="2" id="KW-1133">Transmembrane helix</keyword>
<dbReference type="EMBL" id="AP022871">
    <property type="protein sequence ID" value="BCB85194.1"/>
    <property type="molecule type" value="Genomic_DNA"/>
</dbReference>
<proteinExistence type="predicted"/>
<keyword evidence="2" id="KW-0472">Membrane</keyword>